<dbReference type="InterPro" id="IPR041492">
    <property type="entry name" value="HAD_2"/>
</dbReference>
<dbReference type="AlphaFoldDB" id="A0A2K9HPK4"/>
<dbReference type="KEGG" id="lali:LA20249_03475"/>
<dbReference type="InterPro" id="IPR011951">
    <property type="entry name" value="HAD-SF_hydro_IA_YjjG/PynA"/>
</dbReference>
<evidence type="ECO:0000313" key="1">
    <source>
        <dbReference type="EMBL" id="AUI71312.1"/>
    </source>
</evidence>
<dbReference type="InterPro" id="IPR023198">
    <property type="entry name" value="PGP-like_dom2"/>
</dbReference>
<dbReference type="SFLD" id="SFLDS00003">
    <property type="entry name" value="Haloacid_Dehalogenase"/>
    <property type="match status" value="1"/>
</dbReference>
<dbReference type="InterPro" id="IPR023214">
    <property type="entry name" value="HAD_sf"/>
</dbReference>
<dbReference type="NCBIfam" id="TIGR01549">
    <property type="entry name" value="HAD-SF-IA-v1"/>
    <property type="match status" value="1"/>
</dbReference>
<dbReference type="NCBIfam" id="TIGR01509">
    <property type="entry name" value="HAD-SF-IA-v3"/>
    <property type="match status" value="1"/>
</dbReference>
<evidence type="ECO:0000313" key="2">
    <source>
        <dbReference type="Proteomes" id="UP000234653"/>
    </source>
</evidence>
<proteinExistence type="predicted"/>
<keyword evidence="2" id="KW-1185">Reference proteome</keyword>
<dbReference type="InterPro" id="IPR052550">
    <property type="entry name" value="Pyrimidine_5'-ntase_YjjG"/>
</dbReference>
<dbReference type="PANTHER" id="PTHR47478:SF1">
    <property type="entry name" value="PYRIMIDINE 5'-NUCLEOTIDASE YJJG"/>
    <property type="match status" value="1"/>
</dbReference>
<dbReference type="STRING" id="1423720.FC67_GL002215"/>
<dbReference type="Pfam" id="PF13419">
    <property type="entry name" value="HAD_2"/>
    <property type="match status" value="1"/>
</dbReference>
<dbReference type="InterPro" id="IPR006439">
    <property type="entry name" value="HAD-SF_hydro_IA"/>
</dbReference>
<dbReference type="Gene3D" id="3.40.50.1000">
    <property type="entry name" value="HAD superfamily/HAD-like"/>
    <property type="match status" value="1"/>
</dbReference>
<dbReference type="SFLD" id="SFLDG01129">
    <property type="entry name" value="C1.5:_HAD__Beta-PGM__Phosphata"/>
    <property type="match status" value="1"/>
</dbReference>
<sequence>MKYPILLLDLDNTILDTKTNAEKALHQMSKSIDFPFNNEQIQYWHLLNDKLWEKFERDEITRPKLLTSRFELYFEHYNRQVNVDEYNKTYLKLFKSQDTLIPHAKETLQKLKQDHHLFAISNGTKEKQYNQLTQAHLINFFDKLYLSEDIGFQKPDPAFFEFVIGDLKKSKSEMLVIGDSLTADISGANAAKIDNVWFDPQKNNNPTNFKPTYEINDLRQLISLSAN</sequence>
<name>A0A2K9HPK4_9LACO</name>
<dbReference type="GO" id="GO:0008253">
    <property type="term" value="F:5'-nucleotidase activity"/>
    <property type="evidence" value="ECO:0007669"/>
    <property type="project" value="InterPro"/>
</dbReference>
<dbReference type="Gene3D" id="1.10.150.240">
    <property type="entry name" value="Putative phosphatase, domain 2"/>
    <property type="match status" value="1"/>
</dbReference>
<dbReference type="Proteomes" id="UP000234653">
    <property type="component" value="Chromosome"/>
</dbReference>
<protein>
    <submittedName>
        <fullName evidence="1">Noncanonical pyrimidine nucleotidase, YjjG family</fullName>
    </submittedName>
</protein>
<gene>
    <name evidence="1" type="ORF">LA20249_03475</name>
</gene>
<dbReference type="InterPro" id="IPR036412">
    <property type="entry name" value="HAD-like_sf"/>
</dbReference>
<dbReference type="NCBIfam" id="TIGR02254">
    <property type="entry name" value="YjjG_YfnB"/>
    <property type="match status" value="1"/>
</dbReference>
<dbReference type="SUPFAM" id="SSF56784">
    <property type="entry name" value="HAD-like"/>
    <property type="match status" value="1"/>
</dbReference>
<reference evidence="1 2" key="1">
    <citation type="submission" date="2016-12" db="EMBL/GenBank/DDBJ databases">
        <title>The whole genome sequencing and assembly of Lactobacillus alimentarius DSM 20249T strain.</title>
        <authorList>
            <person name="Lee Y.-J."/>
            <person name="Yi H."/>
            <person name="Bahn Y.-S."/>
            <person name="Kim J.F."/>
            <person name="Lee D.-W."/>
        </authorList>
    </citation>
    <scope>NUCLEOTIDE SEQUENCE [LARGE SCALE GENOMIC DNA]</scope>
    <source>
        <strain evidence="1 2">DSM 20249</strain>
    </source>
</reference>
<dbReference type="RefSeq" id="WP_057740354.1">
    <property type="nucleotide sequence ID" value="NZ_AZDQ01000045.1"/>
</dbReference>
<accession>A0A2K9HPK4</accession>
<dbReference type="EMBL" id="CP018867">
    <property type="protein sequence ID" value="AUI71312.1"/>
    <property type="molecule type" value="Genomic_DNA"/>
</dbReference>
<dbReference type="PANTHER" id="PTHR47478">
    <property type="match status" value="1"/>
</dbReference>
<organism evidence="1 2">
    <name type="scientific">Companilactobacillus alimentarius DSM 20249</name>
    <dbReference type="NCBI Taxonomy" id="1423720"/>
    <lineage>
        <taxon>Bacteria</taxon>
        <taxon>Bacillati</taxon>
        <taxon>Bacillota</taxon>
        <taxon>Bacilli</taxon>
        <taxon>Lactobacillales</taxon>
        <taxon>Lactobacillaceae</taxon>
        <taxon>Companilactobacillus</taxon>
    </lineage>
</organism>